<proteinExistence type="predicted"/>
<evidence type="ECO:0000313" key="1">
    <source>
        <dbReference type="EMBL" id="KFF01815.1"/>
    </source>
</evidence>
<dbReference type="PROSITE" id="PS51257">
    <property type="entry name" value="PROKAR_LIPOPROTEIN"/>
    <property type="match status" value="1"/>
</dbReference>
<keyword evidence="2" id="KW-1185">Reference proteome</keyword>
<dbReference type="OrthoDB" id="1359725at2"/>
<comment type="caution">
    <text evidence="1">The sequence shown here is derived from an EMBL/GenBank/DDBJ whole genome shotgun (WGS) entry which is preliminary data.</text>
</comment>
<dbReference type="eggNOG" id="ENOG5034CB3">
    <property type="taxonomic scope" value="Bacteria"/>
</dbReference>
<protein>
    <recommendedName>
        <fullName evidence="3">Lipoprotein</fullName>
    </recommendedName>
</protein>
<dbReference type="RefSeq" id="WP_034706112.1">
    <property type="nucleotide sequence ID" value="NZ_JPRO01000014.1"/>
</dbReference>
<dbReference type="Proteomes" id="UP000028703">
    <property type="component" value="Unassembled WGS sequence"/>
</dbReference>
<dbReference type="STRING" id="421531.IX38_15035"/>
<gene>
    <name evidence="1" type="ORF">IX38_15035</name>
</gene>
<sequence>MKNLIISFFIISLISCDKEKKEQFFFSQNLYTEILKYQQENPIPNNKLNSLSIYDISFSKNQDTLITITISPQGIQYKNCFGIYESNILKPTYVIDSQKLGRKFIKIYKKDSIDNYILKGTPPHSDVIYPFYKYKVQGDKLILIDSLR</sequence>
<organism evidence="1 2">
    <name type="scientific">Chryseobacterium luteum</name>
    <dbReference type="NCBI Taxonomy" id="421531"/>
    <lineage>
        <taxon>Bacteria</taxon>
        <taxon>Pseudomonadati</taxon>
        <taxon>Bacteroidota</taxon>
        <taxon>Flavobacteriia</taxon>
        <taxon>Flavobacteriales</taxon>
        <taxon>Weeksellaceae</taxon>
        <taxon>Chryseobacterium group</taxon>
        <taxon>Chryseobacterium</taxon>
    </lineage>
</organism>
<accession>A0A085ZBK1</accession>
<reference evidence="1 2" key="1">
    <citation type="submission" date="2014-07" db="EMBL/GenBank/DDBJ databases">
        <title>Genome of Chryseobacterium luteum DSM 18605.</title>
        <authorList>
            <person name="Stropko S.J."/>
            <person name="Pipes S.E."/>
            <person name="Newman J.D."/>
        </authorList>
    </citation>
    <scope>NUCLEOTIDE SEQUENCE [LARGE SCALE GENOMIC DNA]</scope>
    <source>
        <strain evidence="1 2">DSM 18605</strain>
    </source>
</reference>
<evidence type="ECO:0000313" key="2">
    <source>
        <dbReference type="Proteomes" id="UP000028703"/>
    </source>
</evidence>
<dbReference type="AlphaFoldDB" id="A0A085ZBK1"/>
<name>A0A085ZBK1_9FLAO</name>
<evidence type="ECO:0008006" key="3">
    <source>
        <dbReference type="Google" id="ProtNLM"/>
    </source>
</evidence>
<dbReference type="EMBL" id="JPRO01000014">
    <property type="protein sequence ID" value="KFF01815.1"/>
    <property type="molecule type" value="Genomic_DNA"/>
</dbReference>